<feature type="chain" id="PRO_5039334806" description="Secreted protein" evidence="1">
    <location>
        <begin position="27"/>
        <end position="171"/>
    </location>
</feature>
<evidence type="ECO:0000256" key="1">
    <source>
        <dbReference type="SAM" id="SignalP"/>
    </source>
</evidence>
<dbReference type="Proteomes" id="UP000245697">
    <property type="component" value="Unassembled WGS sequence"/>
</dbReference>
<gene>
    <name evidence="2" type="ORF">BC793_104401</name>
</gene>
<protein>
    <recommendedName>
        <fullName evidence="4">Secreted protein</fullName>
    </recommendedName>
</protein>
<dbReference type="EMBL" id="QGGR01000004">
    <property type="protein sequence ID" value="PWK49726.1"/>
    <property type="molecule type" value="Genomic_DNA"/>
</dbReference>
<feature type="signal peptide" evidence="1">
    <location>
        <begin position="1"/>
        <end position="26"/>
    </location>
</feature>
<organism evidence="2 3">
    <name type="scientific">Actinoplanes xinjiangensis</name>
    <dbReference type="NCBI Taxonomy" id="512350"/>
    <lineage>
        <taxon>Bacteria</taxon>
        <taxon>Bacillati</taxon>
        <taxon>Actinomycetota</taxon>
        <taxon>Actinomycetes</taxon>
        <taxon>Micromonosporales</taxon>
        <taxon>Micromonosporaceae</taxon>
        <taxon>Actinoplanes</taxon>
    </lineage>
</organism>
<evidence type="ECO:0000313" key="2">
    <source>
        <dbReference type="EMBL" id="PWK49726.1"/>
    </source>
</evidence>
<keyword evidence="1" id="KW-0732">Signal</keyword>
<accession>A0A316FPV7</accession>
<keyword evidence="3" id="KW-1185">Reference proteome</keyword>
<reference evidence="2 3" key="1">
    <citation type="submission" date="2018-05" db="EMBL/GenBank/DDBJ databases">
        <title>Genomic Encyclopedia of Archaeal and Bacterial Type Strains, Phase II (KMG-II): from individual species to whole genera.</title>
        <authorList>
            <person name="Goeker M."/>
        </authorList>
    </citation>
    <scope>NUCLEOTIDE SEQUENCE [LARGE SCALE GENOMIC DNA]</scope>
    <source>
        <strain evidence="2 3">DSM 45184</strain>
    </source>
</reference>
<name>A0A316FPV7_9ACTN</name>
<dbReference type="AlphaFoldDB" id="A0A316FPV7"/>
<comment type="caution">
    <text evidence="2">The sequence shown here is derived from an EMBL/GenBank/DDBJ whole genome shotgun (WGS) entry which is preliminary data.</text>
</comment>
<proteinExistence type="predicted"/>
<evidence type="ECO:0008006" key="4">
    <source>
        <dbReference type="Google" id="ProtNLM"/>
    </source>
</evidence>
<sequence length="171" mass="17616">MRKLTMTAALIAAGATILGGAAAALAEAAADESPQALVEDYTYPGAAQVEADRGIKLIKGDGNIMLADCGADPNLPPADVILVQTTAVGSPDKTNHCFKATGASGVLSMEIGEVYFIRGEAGRTVGAKVETQDATPVVETERVDPGEWQPIGVGQGRGDGTLLELRYPYVS</sequence>
<evidence type="ECO:0000313" key="3">
    <source>
        <dbReference type="Proteomes" id="UP000245697"/>
    </source>
</evidence>